<dbReference type="SMART" id="SM00848">
    <property type="entry name" value="Inhibitor_I29"/>
    <property type="match status" value="1"/>
</dbReference>
<dbReference type="PROSITE" id="PS00639">
    <property type="entry name" value="THIOL_PROTEASE_HIS"/>
    <property type="match status" value="1"/>
</dbReference>
<accession>A0A3B6IME9</accession>
<feature type="chain" id="PRO_5043175625" description="Cysteine proteinase" evidence="5">
    <location>
        <begin position="23"/>
        <end position="400"/>
    </location>
</feature>
<dbReference type="EnsemblPlants" id="TraesCS4B02G076200.1">
    <property type="protein sequence ID" value="TraesCS4B02G076200.1"/>
    <property type="gene ID" value="TraesCS4B02G076200"/>
</dbReference>
<dbReference type="STRING" id="4565.A0A3B6IME9"/>
<dbReference type="Gramene" id="TraesPARA_EIv1.0_1323880.2">
    <property type="protein sequence ID" value="TraesPARA_EIv1.0_1323880.2.CDS"/>
    <property type="gene ID" value="TraesPARA_EIv1.0_1323880"/>
</dbReference>
<dbReference type="AlphaFoldDB" id="A0A3B6IME9"/>
<feature type="domain" description="Cathepsin propeptide inhibitor" evidence="7">
    <location>
        <begin position="40"/>
        <end position="98"/>
    </location>
</feature>
<dbReference type="OrthoDB" id="10253408at2759"/>
<evidence type="ECO:0000256" key="3">
    <source>
        <dbReference type="ARBA" id="ARBA00023145"/>
    </source>
</evidence>
<dbReference type="Pfam" id="PF00112">
    <property type="entry name" value="Peptidase_C1"/>
    <property type="match status" value="2"/>
</dbReference>
<dbReference type="Proteomes" id="UP000019116">
    <property type="component" value="Chromosome 4B"/>
</dbReference>
<dbReference type="PRINTS" id="PR00705">
    <property type="entry name" value="PAPAIN"/>
</dbReference>
<dbReference type="GO" id="GO:0005764">
    <property type="term" value="C:lysosome"/>
    <property type="evidence" value="ECO:0000318"/>
    <property type="project" value="GO_Central"/>
</dbReference>
<dbReference type="OMA" id="YHEGVFT"/>
<dbReference type="SMART" id="SM00645">
    <property type="entry name" value="Pept_C1"/>
    <property type="match status" value="1"/>
</dbReference>
<keyword evidence="3" id="KW-0865">Zymogen</keyword>
<dbReference type="InterPro" id="IPR025661">
    <property type="entry name" value="Pept_asp_AS"/>
</dbReference>
<evidence type="ECO:0000256" key="1">
    <source>
        <dbReference type="ARBA" id="ARBA00008455"/>
    </source>
</evidence>
<organism evidence="8">
    <name type="scientific">Triticum aestivum</name>
    <name type="common">Wheat</name>
    <dbReference type="NCBI Taxonomy" id="4565"/>
    <lineage>
        <taxon>Eukaryota</taxon>
        <taxon>Viridiplantae</taxon>
        <taxon>Streptophyta</taxon>
        <taxon>Embryophyta</taxon>
        <taxon>Tracheophyta</taxon>
        <taxon>Spermatophyta</taxon>
        <taxon>Magnoliopsida</taxon>
        <taxon>Liliopsida</taxon>
        <taxon>Poales</taxon>
        <taxon>Poaceae</taxon>
        <taxon>BOP clade</taxon>
        <taxon>Pooideae</taxon>
        <taxon>Triticodae</taxon>
        <taxon>Triticeae</taxon>
        <taxon>Triticinae</taxon>
        <taxon>Triticum</taxon>
    </lineage>
</organism>
<dbReference type="GO" id="GO:0004197">
    <property type="term" value="F:cysteine-type endopeptidase activity"/>
    <property type="evidence" value="ECO:0000318"/>
    <property type="project" value="GO_Central"/>
</dbReference>
<dbReference type="CDD" id="cd02248">
    <property type="entry name" value="Peptidase_C1A"/>
    <property type="match status" value="1"/>
</dbReference>
<evidence type="ECO:0000259" key="7">
    <source>
        <dbReference type="SMART" id="SM00848"/>
    </source>
</evidence>
<evidence type="ECO:0000256" key="5">
    <source>
        <dbReference type="SAM" id="SignalP"/>
    </source>
</evidence>
<dbReference type="InterPro" id="IPR013128">
    <property type="entry name" value="Peptidase_C1A"/>
</dbReference>
<dbReference type="PROSITE" id="PS00640">
    <property type="entry name" value="THIOL_PROTEASE_ASN"/>
    <property type="match status" value="1"/>
</dbReference>
<evidence type="ECO:0000313" key="8">
    <source>
        <dbReference type="EnsemblPlants" id="TraesCS4B02G076200.1"/>
    </source>
</evidence>
<dbReference type="Gramene" id="TraesCS4B02G076200.1">
    <property type="protein sequence ID" value="TraesCS4B02G076200.1"/>
    <property type="gene ID" value="TraesCS4B02G076200"/>
</dbReference>
<sequence length="400" mass="44158">MWRSILLVVVVALALAPAPALGIPFTEKDLASEENLRGLYERWRSHYTVSRRGLGADAEERRFNVFKENARYIHEGNKKDRPFRLALNKFADMTTDEFRRTYAGSRVRHHLSLSGGRRGDGSFRYGDADNLPPAVDWRQKGAVTAIKDQGQCGSCWAFSTIVAVEGINKIRTGKLVSLSEQELMDCDNVNNQGCDGGLMDYAFQFIHKNGITTESNYPYQGEQGSCDLAKEKAHAVTIDGYEDVPANDESALQKAVAGQPVSVAIDASGNDFQFYSEVRDPIQLRAIDTHVCLLLSVLCSVLSDNSDHPQRTQGVFTGECSTDLDHGVAAVGYGTTRDGTKYWIVKNSWGEDWGEKGYIRMQRGVSQAEGQCGIAMQASYPTKSAPRARAVREGSHTDEL</sequence>
<dbReference type="SMR" id="A0A3B6IME9"/>
<protein>
    <recommendedName>
        <fullName evidence="10">Cysteine proteinase</fullName>
    </recommendedName>
</protein>
<evidence type="ECO:0000256" key="4">
    <source>
        <dbReference type="ARBA" id="ARBA00023157"/>
    </source>
</evidence>
<dbReference type="InterPro" id="IPR013201">
    <property type="entry name" value="Prot_inhib_I29"/>
</dbReference>
<dbReference type="InterPro" id="IPR000169">
    <property type="entry name" value="Pept_cys_AS"/>
</dbReference>
<dbReference type="InterPro" id="IPR000668">
    <property type="entry name" value="Peptidase_C1A_C"/>
</dbReference>
<dbReference type="PROSITE" id="PS00139">
    <property type="entry name" value="THIOL_PROTEASE_CYS"/>
    <property type="match status" value="1"/>
</dbReference>
<reference evidence="8" key="2">
    <citation type="submission" date="2018-10" db="UniProtKB">
        <authorList>
            <consortium name="EnsemblPlants"/>
        </authorList>
    </citation>
    <scope>IDENTIFICATION</scope>
</reference>
<feature type="domain" description="Peptidase C1A papain C-terminal" evidence="6">
    <location>
        <begin position="131"/>
        <end position="382"/>
    </location>
</feature>
<reference evidence="8" key="1">
    <citation type="submission" date="2018-08" db="EMBL/GenBank/DDBJ databases">
        <authorList>
            <person name="Rossello M."/>
        </authorList>
    </citation>
    <scope>NUCLEOTIDE SEQUENCE [LARGE SCALE GENOMIC DNA]</scope>
    <source>
        <strain evidence="8">cv. Chinese Spring</strain>
    </source>
</reference>
<dbReference type="Gramene" id="TraesCS4B03G0172300.2">
    <property type="protein sequence ID" value="TraesCS4B03G0172300.2.CDS"/>
    <property type="gene ID" value="TraesCS4B03G0172300"/>
</dbReference>
<keyword evidence="9" id="KW-1185">Reference proteome</keyword>
<dbReference type="Gramene" id="TraesCLE_scaffold_034152_01G000100.1">
    <property type="protein sequence ID" value="TraesCLE_scaffold_034152_01G000100.1"/>
    <property type="gene ID" value="TraesCLE_scaffold_034152_01G000100"/>
</dbReference>
<evidence type="ECO:0000259" key="6">
    <source>
        <dbReference type="SMART" id="SM00645"/>
    </source>
</evidence>
<proteinExistence type="inferred from homology"/>
<dbReference type="Pfam" id="PF08246">
    <property type="entry name" value="Inhibitor_I29"/>
    <property type="match status" value="1"/>
</dbReference>
<gene>
    <name evidence="8" type="primary">LOC123094479</name>
</gene>
<dbReference type="InterPro" id="IPR025660">
    <property type="entry name" value="Pept_his_AS"/>
</dbReference>
<dbReference type="InterPro" id="IPR038765">
    <property type="entry name" value="Papain-like_cys_pep_sf"/>
</dbReference>
<comment type="similarity">
    <text evidence="1">Belongs to the peptidase C1 family.</text>
</comment>
<feature type="signal peptide" evidence="5">
    <location>
        <begin position="1"/>
        <end position="22"/>
    </location>
</feature>
<keyword evidence="4" id="KW-1015">Disulfide bond</keyword>
<dbReference type="GO" id="GO:0051603">
    <property type="term" value="P:proteolysis involved in protein catabolic process"/>
    <property type="evidence" value="ECO:0000318"/>
    <property type="project" value="GO_Central"/>
</dbReference>
<dbReference type="SUPFAM" id="SSF54001">
    <property type="entry name" value="Cysteine proteinases"/>
    <property type="match status" value="1"/>
</dbReference>
<dbReference type="InterPro" id="IPR039417">
    <property type="entry name" value="Peptidase_C1A_papain-like"/>
</dbReference>
<dbReference type="PANTHER" id="PTHR12411">
    <property type="entry name" value="CYSTEINE PROTEASE FAMILY C1-RELATED"/>
    <property type="match status" value="1"/>
</dbReference>
<dbReference type="GO" id="GO:0005615">
    <property type="term" value="C:extracellular space"/>
    <property type="evidence" value="ECO:0000318"/>
    <property type="project" value="GO_Central"/>
</dbReference>
<name>A0A3B6IME9_WHEAT</name>
<dbReference type="Gene3D" id="3.90.70.10">
    <property type="entry name" value="Cysteine proteinases"/>
    <property type="match status" value="1"/>
</dbReference>
<keyword evidence="2 5" id="KW-0732">Signal</keyword>
<dbReference type="Gramene" id="TraesCAD_scaffold_014791_01G000100.1">
    <property type="protein sequence ID" value="TraesCAD_scaffold_014791_01G000100.1"/>
    <property type="gene ID" value="TraesCAD_scaffold_014791_01G000100"/>
</dbReference>
<dbReference type="FunFam" id="3.90.70.10:FF:000204">
    <property type="entry name" value="Papain"/>
    <property type="match status" value="1"/>
</dbReference>
<evidence type="ECO:0000256" key="2">
    <source>
        <dbReference type="ARBA" id="ARBA00022729"/>
    </source>
</evidence>
<dbReference type="Gramene" id="TraesWEE_scaffold_023248_01G000100.1">
    <property type="protein sequence ID" value="TraesWEE_scaffold_023248_01G000100.1"/>
    <property type="gene ID" value="TraesWEE_scaffold_023248_01G000100"/>
</dbReference>
<dbReference type="Gramene" id="TraesROB_scaffold_013895_01G000100.1">
    <property type="protein sequence ID" value="TraesROB_scaffold_013895_01G000100.1"/>
    <property type="gene ID" value="TraesROB_scaffold_013895_01G000100"/>
</dbReference>
<evidence type="ECO:0000313" key="9">
    <source>
        <dbReference type="Proteomes" id="UP000019116"/>
    </source>
</evidence>
<evidence type="ECO:0008006" key="10">
    <source>
        <dbReference type="Google" id="ProtNLM"/>
    </source>
</evidence>